<evidence type="ECO:0000256" key="3">
    <source>
        <dbReference type="ARBA" id="ARBA00022741"/>
    </source>
</evidence>
<dbReference type="eggNOG" id="COG1070">
    <property type="taxonomic scope" value="Bacteria"/>
</dbReference>
<reference evidence="11 12" key="2">
    <citation type="journal article" date="2010" name="Stand. Genomic Sci.">
        <title>Complete genome sequence of Sebaldella termitidis type strain (NCTC 11300).</title>
        <authorList>
            <person name="Harmon-Smith M."/>
            <person name="Celia L."/>
            <person name="Chertkov O."/>
            <person name="Lapidus A."/>
            <person name="Copeland A."/>
            <person name="Glavina Del Rio T."/>
            <person name="Nolan M."/>
            <person name="Lucas S."/>
            <person name="Tice H."/>
            <person name="Cheng J.F."/>
            <person name="Han C."/>
            <person name="Detter J.C."/>
            <person name="Bruce D."/>
            <person name="Goodwin L."/>
            <person name="Pitluck S."/>
            <person name="Pati A."/>
            <person name="Liolios K."/>
            <person name="Ivanova N."/>
            <person name="Mavromatis K."/>
            <person name="Mikhailova N."/>
            <person name="Chen A."/>
            <person name="Palaniappan K."/>
            <person name="Land M."/>
            <person name="Hauser L."/>
            <person name="Chang Y.J."/>
            <person name="Jeffries C.D."/>
            <person name="Brettin T."/>
            <person name="Goker M."/>
            <person name="Beck B."/>
            <person name="Bristow J."/>
            <person name="Eisen J.A."/>
            <person name="Markowitz V."/>
            <person name="Hugenholtz P."/>
            <person name="Kyrpides N.C."/>
            <person name="Klenk H.P."/>
            <person name="Chen F."/>
        </authorList>
    </citation>
    <scope>NUCLEOTIDE SEQUENCE [LARGE SCALE GENOMIC DNA]</scope>
    <source>
        <strain evidence="12">ATCC 33386 / NCTC 11300</strain>
    </source>
</reference>
<keyword evidence="2 11" id="KW-0808">Transferase</keyword>
<evidence type="ECO:0000259" key="10">
    <source>
        <dbReference type="Pfam" id="PF02782"/>
    </source>
</evidence>
<reference evidence="12" key="1">
    <citation type="submission" date="2009-09" db="EMBL/GenBank/DDBJ databases">
        <title>The complete chromosome of Sebaldella termitidis ATCC 33386.</title>
        <authorList>
            <consortium name="US DOE Joint Genome Institute (JGI-PGF)"/>
            <person name="Lucas S."/>
            <person name="Copeland A."/>
            <person name="Lapidus A."/>
            <person name="Glavina del Rio T."/>
            <person name="Dalin E."/>
            <person name="Tice H."/>
            <person name="Bruce D."/>
            <person name="Goodwin L."/>
            <person name="Pitluck S."/>
            <person name="Kyrpides N."/>
            <person name="Mavromatis K."/>
            <person name="Ivanova N."/>
            <person name="Mikhailova N."/>
            <person name="Sims D."/>
            <person name="Meincke L."/>
            <person name="Brettin T."/>
            <person name="Detter J.C."/>
            <person name="Han C."/>
            <person name="Larimer F."/>
            <person name="Land M."/>
            <person name="Hauser L."/>
            <person name="Markowitz V."/>
            <person name="Cheng J.F."/>
            <person name="Hugenholtz P."/>
            <person name="Woyke T."/>
            <person name="Wu D."/>
            <person name="Eisen J.A."/>
        </authorList>
    </citation>
    <scope>NUCLEOTIDE SEQUENCE [LARGE SCALE GENOMIC DNA]</scope>
    <source>
        <strain evidence="12">ATCC 33386 / NCTC 11300</strain>
    </source>
</reference>
<keyword evidence="3" id="KW-0547">Nucleotide-binding</keyword>
<accession>D1AFZ6</accession>
<evidence type="ECO:0000256" key="8">
    <source>
        <dbReference type="NCBIfam" id="TIGR02627"/>
    </source>
</evidence>
<feature type="domain" description="Carbohydrate kinase FGGY C-terminal" evidence="10">
    <location>
        <begin position="257"/>
        <end position="445"/>
    </location>
</feature>
<evidence type="ECO:0000256" key="7">
    <source>
        <dbReference type="ARBA" id="ARBA00023308"/>
    </source>
</evidence>
<evidence type="ECO:0000256" key="6">
    <source>
        <dbReference type="ARBA" id="ARBA00023157"/>
    </source>
</evidence>
<dbReference type="CDD" id="cd07771">
    <property type="entry name" value="ASKHA_NBD_FGGY_RhaB-like"/>
    <property type="match status" value="1"/>
</dbReference>
<dbReference type="GO" id="GO:0008993">
    <property type="term" value="F:rhamnulokinase activity"/>
    <property type="evidence" value="ECO:0007669"/>
    <property type="project" value="UniProtKB-UniRule"/>
</dbReference>
<keyword evidence="4" id="KW-0418">Kinase</keyword>
<dbReference type="EC" id="2.7.1.5" evidence="8"/>
<keyword evidence="7" id="KW-0684">Rhamnose metabolism</keyword>
<feature type="domain" description="Carbohydrate kinase FGGY N-terminal" evidence="9">
    <location>
        <begin position="4"/>
        <end position="244"/>
    </location>
</feature>
<dbReference type="GO" id="GO:0005829">
    <property type="term" value="C:cytosol"/>
    <property type="evidence" value="ECO:0007669"/>
    <property type="project" value="TreeGrafter"/>
</dbReference>
<keyword evidence="6" id="KW-1015">Disulfide bond</keyword>
<dbReference type="InterPro" id="IPR013449">
    <property type="entry name" value="Rhamnulokinase"/>
</dbReference>
<dbReference type="HOGENOM" id="CLU_039395_0_1_0"/>
<evidence type="ECO:0000259" key="9">
    <source>
        <dbReference type="Pfam" id="PF00370"/>
    </source>
</evidence>
<dbReference type="Proteomes" id="UP000000845">
    <property type="component" value="Chromosome"/>
</dbReference>
<dbReference type="InterPro" id="IPR018484">
    <property type="entry name" value="FGGY_N"/>
</dbReference>
<evidence type="ECO:0000313" key="12">
    <source>
        <dbReference type="Proteomes" id="UP000000845"/>
    </source>
</evidence>
<evidence type="ECO:0000256" key="2">
    <source>
        <dbReference type="ARBA" id="ARBA00022679"/>
    </source>
</evidence>
<dbReference type="RefSeq" id="WP_012863202.1">
    <property type="nucleotide sequence ID" value="NC_013517.1"/>
</dbReference>
<keyword evidence="5" id="KW-0067">ATP-binding</keyword>
<proteinExistence type="inferred from homology"/>
<gene>
    <name evidence="11" type="ordered locus">Sterm_3788</name>
</gene>
<name>D1AFZ6_SEBTE</name>
<dbReference type="GO" id="GO:0019301">
    <property type="term" value="P:rhamnose catabolic process"/>
    <property type="evidence" value="ECO:0007669"/>
    <property type="project" value="UniProtKB-UniRule"/>
</dbReference>
<dbReference type="STRING" id="526218.Sterm_3788"/>
<dbReference type="EMBL" id="CP001739">
    <property type="protein sequence ID" value="ACZ10622.1"/>
    <property type="molecule type" value="Genomic_DNA"/>
</dbReference>
<sequence>MAKYLAADIGASSGRIFEAVLNDRKIELREIFRFDDYLRYEEKTYFWDIEKIYGSIISGLKKYFNENAEDGLSIGIDTWGVDFVILDGKDRMLGKAVSYRDSRTNGMMEKVFGIMAKEKIYEKTGIQFMEFNTLFQLYALNLKNKELLEKAETFLMIPDYLNYLLTGEKINEITNASTTQMMNYKTGFWDDEIVKITGFEKIKNTKLGKAGDTVGNISSTVQRELGVKNLAVILPGTHDTASAIAAVPYSGEEGTAAYISSGTWSLMGIESGYIVNEKSYGLNFTNEASVIENKSRFLKNIMGLWLIQRVKKEYNDEFSFSEIAALAKEEKDFTSLINPNDDRFLNPENMRKAISDYCIETNQKAPENIGQFGKLIFHSLAFLYAKTLKELSELSGLTIRSLNIIGGGSQNEYLNQLTSDAAEIKVIAGPVEATVLGNVTVQAYAGGEIKSIEEGREIIKNSSGLKYYRPERDLKDLYKKFLELC</sequence>
<dbReference type="GO" id="GO:0004370">
    <property type="term" value="F:glycerol kinase activity"/>
    <property type="evidence" value="ECO:0007669"/>
    <property type="project" value="TreeGrafter"/>
</dbReference>
<protein>
    <recommendedName>
        <fullName evidence="8">Rhamnulokinase</fullName>
        <ecNumber evidence="8">2.7.1.5</ecNumber>
    </recommendedName>
</protein>
<dbReference type="AlphaFoldDB" id="D1AFZ6"/>
<keyword evidence="12" id="KW-1185">Reference proteome</keyword>
<dbReference type="NCBIfam" id="TIGR02627">
    <property type="entry name" value="rhamnulo_kin"/>
    <property type="match status" value="1"/>
</dbReference>
<comment type="similarity">
    <text evidence="1">Belongs to the FGGY kinase family.</text>
</comment>
<dbReference type="GO" id="GO:0005524">
    <property type="term" value="F:ATP binding"/>
    <property type="evidence" value="ECO:0007669"/>
    <property type="project" value="UniProtKB-KW"/>
</dbReference>
<dbReference type="InterPro" id="IPR043129">
    <property type="entry name" value="ATPase_NBD"/>
</dbReference>
<dbReference type="KEGG" id="str:Sterm_3788"/>
<dbReference type="Pfam" id="PF00370">
    <property type="entry name" value="FGGY_N"/>
    <property type="match status" value="1"/>
</dbReference>
<evidence type="ECO:0000313" key="11">
    <source>
        <dbReference type="EMBL" id="ACZ10622.1"/>
    </source>
</evidence>
<dbReference type="PANTHER" id="PTHR10196">
    <property type="entry name" value="SUGAR KINASE"/>
    <property type="match status" value="1"/>
</dbReference>
<dbReference type="Gene3D" id="3.30.420.40">
    <property type="match status" value="2"/>
</dbReference>
<dbReference type="PANTHER" id="PTHR10196:SF93">
    <property type="entry name" value="L-RHAMNULOKINASE"/>
    <property type="match status" value="1"/>
</dbReference>
<dbReference type="Pfam" id="PF02782">
    <property type="entry name" value="FGGY_C"/>
    <property type="match status" value="1"/>
</dbReference>
<organism evidence="11 12">
    <name type="scientific">Sebaldella termitidis (strain ATCC 33386 / NCTC 11300)</name>
    <dbReference type="NCBI Taxonomy" id="526218"/>
    <lineage>
        <taxon>Bacteria</taxon>
        <taxon>Fusobacteriati</taxon>
        <taxon>Fusobacteriota</taxon>
        <taxon>Fusobacteriia</taxon>
        <taxon>Fusobacteriales</taxon>
        <taxon>Leptotrichiaceae</taxon>
        <taxon>Sebaldella</taxon>
    </lineage>
</organism>
<dbReference type="InterPro" id="IPR018485">
    <property type="entry name" value="FGGY_C"/>
</dbReference>
<evidence type="ECO:0000256" key="4">
    <source>
        <dbReference type="ARBA" id="ARBA00022777"/>
    </source>
</evidence>
<dbReference type="GO" id="GO:0006071">
    <property type="term" value="P:glycerol metabolic process"/>
    <property type="evidence" value="ECO:0007669"/>
    <property type="project" value="TreeGrafter"/>
</dbReference>
<evidence type="ECO:0000256" key="5">
    <source>
        <dbReference type="ARBA" id="ARBA00022840"/>
    </source>
</evidence>
<evidence type="ECO:0000256" key="1">
    <source>
        <dbReference type="ARBA" id="ARBA00009156"/>
    </source>
</evidence>
<dbReference type="SUPFAM" id="SSF53067">
    <property type="entry name" value="Actin-like ATPase domain"/>
    <property type="match status" value="2"/>
</dbReference>